<dbReference type="EMBL" id="PCGC01000002">
    <property type="protein sequence ID" value="PHL22797.1"/>
    <property type="molecule type" value="Genomic_DNA"/>
</dbReference>
<evidence type="ECO:0000313" key="15">
    <source>
        <dbReference type="Proteomes" id="UP000224303"/>
    </source>
</evidence>
<evidence type="ECO:0000313" key="17">
    <source>
        <dbReference type="Proteomes" id="UP000469871"/>
    </source>
</evidence>
<evidence type="ECO:0000256" key="2">
    <source>
        <dbReference type="ARBA" id="ARBA00022801"/>
    </source>
</evidence>
<evidence type="ECO:0000313" key="14">
    <source>
        <dbReference type="Proteomes" id="UP000191171"/>
    </source>
</evidence>
<dbReference type="Proteomes" id="UP001260956">
    <property type="component" value="Unassembled WGS sequence"/>
</dbReference>
<dbReference type="Proteomes" id="UP000070452">
    <property type="component" value="Unassembled WGS sequence"/>
</dbReference>
<dbReference type="EMBL" id="FKLM01000002">
    <property type="protein sequence ID" value="SAY64088.1"/>
    <property type="molecule type" value="Genomic_DNA"/>
</dbReference>
<dbReference type="Proteomes" id="UP000249070">
    <property type="component" value="Unassembled WGS sequence"/>
</dbReference>
<evidence type="ECO:0000313" key="5">
    <source>
        <dbReference type="EMBL" id="KWX18117.1"/>
    </source>
</evidence>
<dbReference type="Proteomes" id="UP001139644">
    <property type="component" value="Unassembled WGS sequence"/>
</dbReference>
<reference evidence="9 15" key="4">
    <citation type="submission" date="2017-10" db="EMBL/GenBank/DDBJ databases">
        <title>Draft genomes of the Enterococcus faecium isolated from human feces before and after Helicobacter pylori eradication therapy.</title>
        <authorList>
            <person name="Prianichniikov N.A."/>
            <person name="Glushchenko O.E."/>
            <person name="Malakhova M.V."/>
        </authorList>
    </citation>
    <scope>NUCLEOTIDE SEQUENCE [LARGE SCALE GENOMIC DNA]</scope>
    <source>
        <strain evidence="9 15">Hp_5-7</strain>
    </source>
</reference>
<reference evidence="11 13" key="2">
    <citation type="submission" date="2016-04" db="EMBL/GenBank/DDBJ databases">
        <authorList>
            <person name="Millard A."/>
        </authorList>
    </citation>
    <scope>NUCLEOTIDE SEQUENCE [LARGE SCALE GENOMIC DNA]</scope>
    <source>
        <strain evidence="11">Isolate 22</strain>
    </source>
</reference>
<reference evidence="10 16" key="5">
    <citation type="submission" date="2018-05" db="EMBL/GenBank/DDBJ databases">
        <title>Vancomycin-resistant Enterococcus faecium strain from Chelyabinsk, Russia.</title>
        <authorList>
            <person name="Gostev V."/>
            <person name="Goncharov A."/>
            <person name="Kolodzhieva V."/>
            <person name="Suvorov A."/>
            <person name="Sidorenko S."/>
            <person name="Zueva L."/>
        </authorList>
    </citation>
    <scope>NUCLEOTIDE SEQUENCE [LARGE SCALE GENOMIC DNA]</scope>
    <source>
        <strain evidence="10 16">20</strain>
    </source>
</reference>
<dbReference type="InterPro" id="IPR020476">
    <property type="entry name" value="Nudix_hydrolase"/>
</dbReference>
<reference evidence="7" key="8">
    <citation type="submission" date="2023-03" db="EMBL/GenBank/DDBJ databases">
        <authorList>
            <person name="Shen W."/>
            <person name="Cai J."/>
        </authorList>
    </citation>
    <scope>NUCLEOTIDE SEQUENCE</scope>
    <source>
        <strain evidence="7">B1010-2</strain>
    </source>
</reference>
<dbReference type="InterPro" id="IPR059176">
    <property type="entry name" value="UDP-X_N"/>
</dbReference>
<dbReference type="EMBL" id="JAIFOC010000077">
    <property type="protein sequence ID" value="MBX4223054.1"/>
    <property type="molecule type" value="Genomic_DNA"/>
</dbReference>
<dbReference type="PRINTS" id="PR00502">
    <property type="entry name" value="NUDIXFAMILY"/>
</dbReference>
<dbReference type="Pfam" id="PF12535">
    <property type="entry name" value="Nudix_N"/>
    <property type="match status" value="1"/>
</dbReference>
<evidence type="ECO:0000313" key="7">
    <source>
        <dbReference type="EMBL" id="MDT2369356.1"/>
    </source>
</evidence>
<dbReference type="EMBL" id="WEFP01000001">
    <property type="protein sequence ID" value="KAB7577282.1"/>
    <property type="molecule type" value="Genomic_DNA"/>
</dbReference>
<reference evidence="6" key="7">
    <citation type="journal article" date="2022" name="J. Anim. Sci.">
        <title>Whole genome sequence analyses-based assessment of virulence potential and antimicrobial susceptibilities and resistance of Enterococcus faecium strains isolated from commercial swine and cattle probiotic products.</title>
        <authorList>
            <person name="Shridhar P.B."/>
            <person name="Amachawadi R.G."/>
            <person name="Tokach M."/>
            <person name="Patel I."/>
            <person name="Gangiredla J."/>
            <person name="Mammel M."/>
            <person name="Nagaraja T.G."/>
        </authorList>
    </citation>
    <scope>NUCLEOTIDE SEQUENCE</scope>
    <source>
        <strain evidence="6">EF215</strain>
    </source>
</reference>
<evidence type="ECO:0000313" key="12">
    <source>
        <dbReference type="Proteomes" id="UP000070452"/>
    </source>
</evidence>
<reference evidence="5 12" key="1">
    <citation type="submission" date="2016-01" db="EMBL/GenBank/DDBJ databases">
        <title>Molecular Mechanisms for transfer of large genomic segments between Enterococcus faecium strains.</title>
        <authorList>
            <person name="Garcia-Solache M.A."/>
            <person name="Lebreton F."/>
            <person name="Mclaughlin R.E."/>
            <person name="Whiteaker J.D."/>
            <person name="Gilmore M.S."/>
            <person name="Rice L.B."/>
        </authorList>
    </citation>
    <scope>NUCLEOTIDE SEQUENCE [LARGE SCALE GENOMIC DNA]</scope>
    <source>
        <strain evidence="5 12">D344RRF x C68</strain>
    </source>
</reference>
<dbReference type="PATRIC" id="fig|1352.655.peg.1877"/>
<sequence>MNKKLAQYKRLLALSQAGLYYGKDVFDKERFEEIRTISLELISEIGKETFEEIKALTTIGEGHPTPKVDVRAYIKKDGKVLLIEDKRTKEWSLPGGFAEIGLSPEENVRKEVYEETGLTVETTQLRAVFDTNKQKDIPQLFQYYKLVFACAIHGEEAKFIENNETSNMGFFSIEELPKLSEKRTTKKQLLILENKNQIYCD</sequence>
<protein>
    <submittedName>
        <fullName evidence="5">DNA mismatch repair protein MutT</fullName>
    </submittedName>
    <submittedName>
        <fullName evidence="10">NUDIX domain-containing protein</fullName>
    </submittedName>
    <submittedName>
        <fullName evidence="11">NUDIX family hydrolase</fullName>
        <ecNumber evidence="11">3.6.1.-</ecNumber>
    </submittedName>
    <submittedName>
        <fullName evidence="4">NUDIX hydrolase</fullName>
    </submittedName>
</protein>
<evidence type="ECO:0000313" key="13">
    <source>
        <dbReference type="Proteomes" id="UP000183509"/>
    </source>
</evidence>
<dbReference type="EC" id="3.6.1.-" evidence="11"/>
<reference evidence="8 14" key="3">
    <citation type="submission" date="2017-02" db="EMBL/GenBank/DDBJ databases">
        <title>Clonality and virulence of isolates of VRE in Hematopoietic Stem Cell Transplanted (HSCT) patients.</title>
        <authorList>
            <person name="Marchi A.P."/>
            <person name="Martins R.C."/>
            <person name="Marie S.K."/>
            <person name="Levin A.S."/>
            <person name="Costa S.F."/>
        </authorList>
    </citation>
    <scope>NUCLEOTIDE SEQUENCE [LARGE SCALE GENOMIC DNA]</scope>
    <source>
        <strain evidence="8 14">LIM1759</strain>
    </source>
</reference>
<accession>A0A132P794</accession>
<dbReference type="PANTHER" id="PTHR43046:SF16">
    <property type="entry name" value="ADP-RIBOSE PYROPHOSPHATASE YJHB-RELATED"/>
    <property type="match status" value="1"/>
</dbReference>
<evidence type="ECO:0000313" key="6">
    <source>
        <dbReference type="EMBL" id="MBX4223054.1"/>
    </source>
</evidence>
<dbReference type="EMBL" id="JARPTX010000009">
    <property type="protein sequence ID" value="MDT2369356.1"/>
    <property type="molecule type" value="Genomic_DNA"/>
</dbReference>
<dbReference type="GO" id="GO:0016787">
    <property type="term" value="F:hydrolase activity"/>
    <property type="evidence" value="ECO:0007669"/>
    <property type="project" value="UniProtKB-KW"/>
</dbReference>
<dbReference type="Proteomes" id="UP000183509">
    <property type="component" value="Unassembled WGS sequence"/>
</dbReference>
<dbReference type="Gene3D" id="6.10.250.1120">
    <property type="match status" value="1"/>
</dbReference>
<dbReference type="Proteomes" id="UP000224303">
    <property type="component" value="Unassembled WGS sequence"/>
</dbReference>
<dbReference type="OMA" id="TLPGGWC"/>
<evidence type="ECO:0000256" key="1">
    <source>
        <dbReference type="ARBA" id="ARBA00001946"/>
    </source>
</evidence>
<dbReference type="Proteomes" id="UP000191171">
    <property type="component" value="Unassembled WGS sequence"/>
</dbReference>
<keyword evidence="2 4" id="KW-0378">Hydrolase</keyword>
<name>A0A132P794_ENTFC</name>
<evidence type="ECO:0000313" key="16">
    <source>
        <dbReference type="Proteomes" id="UP000249070"/>
    </source>
</evidence>
<reference evidence="4 17" key="6">
    <citation type="submission" date="2019-10" db="EMBL/GenBank/DDBJ databases">
        <title>Evolutionary dynamics of vancomycin-resistant Enterococcus faecium during gastrointestinal tract colonization and bloodstream infection in immunocompromised pediatric patients.</title>
        <authorList>
            <person name="Chilambi G.S."/>
            <person name="Nordstrom H.R."/>
            <person name="Evans D.R."/>
            <person name="Ferrolino J."/>
            <person name="Hayden R.T."/>
            <person name="Maron G.M."/>
            <person name="Vo A.N."/>
            <person name="Gilmore M.S."/>
            <person name="Wolf J."/>
            <person name="Rosch J.W."/>
            <person name="Van Tyne D."/>
        </authorList>
    </citation>
    <scope>NUCLEOTIDE SEQUENCE [LARGE SCALE GENOMIC DNA]</scope>
    <source>
        <strain evidence="4 17">VRECG27</strain>
    </source>
</reference>
<comment type="cofactor">
    <cofactor evidence="1">
        <name>Mg(2+)</name>
        <dbReference type="ChEBI" id="CHEBI:18420"/>
    </cofactor>
</comment>
<dbReference type="EMBL" id="QHGU01000171">
    <property type="protein sequence ID" value="PZM52426.1"/>
    <property type="molecule type" value="Genomic_DNA"/>
</dbReference>
<dbReference type="AlphaFoldDB" id="A0A132P794"/>
<comment type="caution">
    <text evidence="5">The sequence shown here is derived from an EMBL/GenBank/DDBJ whole genome shotgun (WGS) entry which is preliminary data.</text>
</comment>
<evidence type="ECO:0000313" key="10">
    <source>
        <dbReference type="EMBL" id="PZM52426.1"/>
    </source>
</evidence>
<dbReference type="STRING" id="1352.AL014_10455"/>
<proteinExistence type="predicted"/>
<feature type="domain" description="Nudix hydrolase" evidence="3">
    <location>
        <begin position="63"/>
        <end position="193"/>
    </location>
</feature>
<evidence type="ECO:0000259" key="3">
    <source>
        <dbReference type="PROSITE" id="PS51462"/>
    </source>
</evidence>
<gene>
    <name evidence="5" type="ORF">AWT83_06395</name>
    <name evidence="8" type="ORF">B1P95_00200</name>
    <name evidence="9" type="ORF">CQR37_01380</name>
    <name evidence="10" type="ORF">DKP91_15415</name>
    <name evidence="11" type="ORF">DTPHA_600134</name>
    <name evidence="4" type="ORF">GBM73_08105</name>
    <name evidence="6" type="ORF">KYX88_09540</name>
    <name evidence="7" type="ORF">P6Z85_04025</name>
</gene>
<dbReference type="EMBL" id="LRHK01000001">
    <property type="protein sequence ID" value="KWX18117.1"/>
    <property type="molecule type" value="Genomic_DNA"/>
</dbReference>
<dbReference type="InterPro" id="IPR015797">
    <property type="entry name" value="NUDIX_hydrolase-like_dom_sf"/>
</dbReference>
<organism evidence="5 12">
    <name type="scientific">Enterococcus faecium</name>
    <name type="common">Streptococcus faecium</name>
    <dbReference type="NCBI Taxonomy" id="1352"/>
    <lineage>
        <taxon>Bacteria</taxon>
        <taxon>Bacillati</taxon>
        <taxon>Bacillota</taxon>
        <taxon>Bacilli</taxon>
        <taxon>Lactobacillales</taxon>
        <taxon>Enterococcaceae</taxon>
        <taxon>Enterococcus</taxon>
    </lineage>
</organism>
<evidence type="ECO:0000313" key="9">
    <source>
        <dbReference type="EMBL" id="PHL22797.1"/>
    </source>
</evidence>
<evidence type="ECO:0000313" key="8">
    <source>
        <dbReference type="EMBL" id="OOL84156.1"/>
    </source>
</evidence>
<dbReference type="Pfam" id="PF00293">
    <property type="entry name" value="NUDIX"/>
    <property type="match status" value="1"/>
</dbReference>
<dbReference type="SUPFAM" id="SSF55811">
    <property type="entry name" value="Nudix"/>
    <property type="match status" value="1"/>
</dbReference>
<dbReference type="Proteomes" id="UP000469871">
    <property type="component" value="Unassembled WGS sequence"/>
</dbReference>
<dbReference type="PANTHER" id="PTHR43046">
    <property type="entry name" value="GDP-MANNOSE MANNOSYL HYDROLASE"/>
    <property type="match status" value="1"/>
</dbReference>
<dbReference type="InterPro" id="IPR000086">
    <property type="entry name" value="NUDIX_hydrolase_dom"/>
</dbReference>
<dbReference type="EMBL" id="MVGJ01000001">
    <property type="protein sequence ID" value="OOL84156.1"/>
    <property type="molecule type" value="Genomic_DNA"/>
</dbReference>
<dbReference type="Gene3D" id="3.90.79.10">
    <property type="entry name" value="Nucleoside Triphosphate Pyrophosphohydrolase"/>
    <property type="match status" value="1"/>
</dbReference>
<dbReference type="PROSITE" id="PS51462">
    <property type="entry name" value="NUDIX"/>
    <property type="match status" value="1"/>
</dbReference>
<evidence type="ECO:0000313" key="11">
    <source>
        <dbReference type="EMBL" id="SAY64088.1"/>
    </source>
</evidence>
<evidence type="ECO:0000313" key="4">
    <source>
        <dbReference type="EMBL" id="KAB7577282.1"/>
    </source>
</evidence>
<dbReference type="RefSeq" id="WP_002294695.1">
    <property type="nucleotide sequence ID" value="NZ_AP022341.1"/>
</dbReference>